<evidence type="ECO:0000256" key="7">
    <source>
        <dbReference type="ARBA" id="ARBA00023004"/>
    </source>
</evidence>
<evidence type="ECO:0000256" key="8">
    <source>
        <dbReference type="ARBA" id="ARBA00023033"/>
    </source>
</evidence>
<dbReference type="InterPro" id="IPR036396">
    <property type="entry name" value="Cyt_P450_sf"/>
</dbReference>
<keyword evidence="5 9" id="KW-0479">Metal-binding</keyword>
<keyword evidence="7 9" id="KW-0408">Iron</keyword>
<evidence type="ECO:0000256" key="5">
    <source>
        <dbReference type="ARBA" id="ARBA00022723"/>
    </source>
</evidence>
<dbReference type="GO" id="GO:0016705">
    <property type="term" value="F:oxidoreductase activity, acting on paired donors, with incorporation or reduction of molecular oxygen"/>
    <property type="evidence" value="ECO:0007669"/>
    <property type="project" value="InterPro"/>
</dbReference>
<dbReference type="EMBL" id="JAYKXP010000043">
    <property type="protein sequence ID" value="KAK7038757.1"/>
    <property type="molecule type" value="Genomic_DNA"/>
</dbReference>
<evidence type="ECO:0000256" key="10">
    <source>
        <dbReference type="RuleBase" id="RU000461"/>
    </source>
</evidence>
<dbReference type="PROSITE" id="PS00086">
    <property type="entry name" value="CYTOCHROME_P450"/>
    <property type="match status" value="1"/>
</dbReference>
<dbReference type="Pfam" id="PF00067">
    <property type="entry name" value="p450"/>
    <property type="match status" value="2"/>
</dbReference>
<dbReference type="PANTHER" id="PTHR46300">
    <property type="entry name" value="P450, PUTATIVE (EUROFUNG)-RELATED-RELATED"/>
    <property type="match status" value="1"/>
</dbReference>
<evidence type="ECO:0000313" key="11">
    <source>
        <dbReference type="EMBL" id="KAK7038757.1"/>
    </source>
</evidence>
<evidence type="ECO:0000256" key="3">
    <source>
        <dbReference type="ARBA" id="ARBA00010617"/>
    </source>
</evidence>
<reference evidence="11 12" key="1">
    <citation type="submission" date="2024-01" db="EMBL/GenBank/DDBJ databases">
        <title>A draft genome for a cacao thread blight-causing isolate of Paramarasmius palmivorus.</title>
        <authorList>
            <person name="Baruah I.K."/>
            <person name="Bukari Y."/>
            <person name="Amoako-Attah I."/>
            <person name="Meinhardt L.W."/>
            <person name="Bailey B.A."/>
            <person name="Cohen S.P."/>
        </authorList>
    </citation>
    <scope>NUCLEOTIDE SEQUENCE [LARGE SCALE GENOMIC DNA]</scope>
    <source>
        <strain evidence="11 12">GH-12</strain>
    </source>
</reference>
<protein>
    <recommendedName>
        <fullName evidence="13">Cytochrome P450</fullName>
    </recommendedName>
</protein>
<evidence type="ECO:0000256" key="4">
    <source>
        <dbReference type="ARBA" id="ARBA00022617"/>
    </source>
</evidence>
<dbReference type="InterPro" id="IPR017972">
    <property type="entry name" value="Cyt_P450_CS"/>
</dbReference>
<dbReference type="GO" id="GO:0004497">
    <property type="term" value="F:monooxygenase activity"/>
    <property type="evidence" value="ECO:0007669"/>
    <property type="project" value="UniProtKB-KW"/>
</dbReference>
<evidence type="ECO:0000256" key="6">
    <source>
        <dbReference type="ARBA" id="ARBA00023002"/>
    </source>
</evidence>
<keyword evidence="4 9" id="KW-0349">Heme</keyword>
<gene>
    <name evidence="11" type="ORF">VNI00_010642</name>
</gene>
<dbReference type="AlphaFoldDB" id="A0AAW0CGU5"/>
<dbReference type="InterPro" id="IPR001128">
    <property type="entry name" value="Cyt_P450"/>
</dbReference>
<comment type="pathway">
    <text evidence="2">Secondary metabolite biosynthesis.</text>
</comment>
<comment type="cofactor">
    <cofactor evidence="1 9">
        <name>heme</name>
        <dbReference type="ChEBI" id="CHEBI:30413"/>
    </cofactor>
</comment>
<evidence type="ECO:0000256" key="9">
    <source>
        <dbReference type="PIRSR" id="PIRSR602401-1"/>
    </source>
</evidence>
<dbReference type="Proteomes" id="UP001383192">
    <property type="component" value="Unassembled WGS sequence"/>
</dbReference>
<dbReference type="GO" id="GO:0005506">
    <property type="term" value="F:iron ion binding"/>
    <property type="evidence" value="ECO:0007669"/>
    <property type="project" value="InterPro"/>
</dbReference>
<name>A0AAW0CGU5_9AGAR</name>
<keyword evidence="6 10" id="KW-0560">Oxidoreductase</keyword>
<dbReference type="CDD" id="cd11065">
    <property type="entry name" value="CYP64-like"/>
    <property type="match status" value="1"/>
</dbReference>
<keyword evidence="12" id="KW-1185">Reference proteome</keyword>
<evidence type="ECO:0000256" key="1">
    <source>
        <dbReference type="ARBA" id="ARBA00001971"/>
    </source>
</evidence>
<dbReference type="PANTHER" id="PTHR46300:SF7">
    <property type="entry name" value="P450, PUTATIVE (EUROFUNG)-RELATED"/>
    <property type="match status" value="1"/>
</dbReference>
<organism evidence="11 12">
    <name type="scientific">Paramarasmius palmivorus</name>
    <dbReference type="NCBI Taxonomy" id="297713"/>
    <lineage>
        <taxon>Eukaryota</taxon>
        <taxon>Fungi</taxon>
        <taxon>Dikarya</taxon>
        <taxon>Basidiomycota</taxon>
        <taxon>Agaricomycotina</taxon>
        <taxon>Agaricomycetes</taxon>
        <taxon>Agaricomycetidae</taxon>
        <taxon>Agaricales</taxon>
        <taxon>Marasmiineae</taxon>
        <taxon>Marasmiaceae</taxon>
        <taxon>Paramarasmius</taxon>
    </lineage>
</organism>
<proteinExistence type="inferred from homology"/>
<dbReference type="GO" id="GO:0020037">
    <property type="term" value="F:heme binding"/>
    <property type="evidence" value="ECO:0007669"/>
    <property type="project" value="InterPro"/>
</dbReference>
<dbReference type="SUPFAM" id="SSF48264">
    <property type="entry name" value="Cytochrome P450"/>
    <property type="match status" value="1"/>
</dbReference>
<keyword evidence="8 10" id="KW-0503">Monooxygenase</keyword>
<dbReference type="PRINTS" id="PR00385">
    <property type="entry name" value="P450"/>
</dbReference>
<dbReference type="InterPro" id="IPR002401">
    <property type="entry name" value="Cyt_P450_E_grp-I"/>
</dbReference>
<sequence length="522" mass="58456">MSWYIEIFLVLFISGYYIARSSKSKKLPPLPPGPPGLPILRNLLDIPTSFEWETYGKWADEYGPIVSASAFGATIVVVNQYKAAVKMLADSQKGAIYSSRPFIPMAFLMGWENAMAFTPYGPRFRKYRQVFHEEMGNTKSIQSYWPQEVAHARHFVKLCTETPERLMEHCFQHAGAIVLRVAYGYVAKDHDDEFVEAGNVAMKSFNEGCTPGAYMVNNLPILQHVPEWVPGAGFQKVARLGRPLFGNMVDTPFNFVKRELAAGTAEDSFTAKWLKKGLSEEDEDILRYASGSMFGGGGETTAITVHTFFLAMTLYPDIQQKAQKEIDAVLGGHRLPTVEDRDNLPYLEALTKEVLRVNPAVPNGMLYLPTACPPAVLRFNYWLTGLPHCTTEDDIHEGYFIPKGSIVITNIWKMLRDPQVYPNPEKFNPDRFLGPNPEPSPRDALFGFGRRVCPGRLLADISVFITLATCLAVLNVSPVIEDGKPVLPEMKSEGGAVNRLLPFKCKITPRFDRKTLEAMTKE</sequence>
<comment type="caution">
    <text evidence="11">The sequence shown here is derived from an EMBL/GenBank/DDBJ whole genome shotgun (WGS) entry which is preliminary data.</text>
</comment>
<dbReference type="Gene3D" id="1.10.630.10">
    <property type="entry name" value="Cytochrome P450"/>
    <property type="match status" value="1"/>
</dbReference>
<evidence type="ECO:0000313" key="12">
    <source>
        <dbReference type="Proteomes" id="UP001383192"/>
    </source>
</evidence>
<accession>A0AAW0CGU5</accession>
<feature type="binding site" description="axial binding residue" evidence="9">
    <location>
        <position position="453"/>
    </location>
    <ligand>
        <name>heme</name>
        <dbReference type="ChEBI" id="CHEBI:30413"/>
    </ligand>
    <ligandPart>
        <name>Fe</name>
        <dbReference type="ChEBI" id="CHEBI:18248"/>
    </ligandPart>
</feature>
<comment type="similarity">
    <text evidence="3 10">Belongs to the cytochrome P450 family.</text>
</comment>
<dbReference type="InterPro" id="IPR050364">
    <property type="entry name" value="Cytochrome_P450_fung"/>
</dbReference>
<evidence type="ECO:0008006" key="13">
    <source>
        <dbReference type="Google" id="ProtNLM"/>
    </source>
</evidence>
<evidence type="ECO:0000256" key="2">
    <source>
        <dbReference type="ARBA" id="ARBA00005179"/>
    </source>
</evidence>
<dbReference type="PRINTS" id="PR00463">
    <property type="entry name" value="EP450I"/>
</dbReference>